<organism evidence="2 3">
    <name type="scientific">Lasallia pustulata</name>
    <dbReference type="NCBI Taxonomy" id="136370"/>
    <lineage>
        <taxon>Eukaryota</taxon>
        <taxon>Fungi</taxon>
        <taxon>Dikarya</taxon>
        <taxon>Ascomycota</taxon>
        <taxon>Pezizomycotina</taxon>
        <taxon>Lecanoromycetes</taxon>
        <taxon>OSLEUM clade</taxon>
        <taxon>Umbilicariomycetidae</taxon>
        <taxon>Umbilicariales</taxon>
        <taxon>Umbilicariaceae</taxon>
        <taxon>Lasallia</taxon>
    </lineage>
</organism>
<evidence type="ECO:0000313" key="3">
    <source>
        <dbReference type="Proteomes" id="UP000192927"/>
    </source>
</evidence>
<feature type="compositionally biased region" description="Low complexity" evidence="1">
    <location>
        <begin position="308"/>
        <end position="322"/>
    </location>
</feature>
<proteinExistence type="predicted"/>
<reference evidence="3" key="1">
    <citation type="submission" date="2017-03" db="EMBL/GenBank/DDBJ databases">
        <authorList>
            <person name="Sharma R."/>
            <person name="Thines M."/>
        </authorList>
    </citation>
    <scope>NUCLEOTIDE SEQUENCE [LARGE SCALE GENOMIC DNA]</scope>
</reference>
<sequence length="396" mass="43576">MAAPRDRDQRRRPTDRIDREESRPSRDDPRAARDDPRAARDDPRAARDDPRAARDDPRGTRDDPRGSRIPGLGEYFLPGDGIDRQVLQVELCKFLGSEAIARPGEYKGQKGYLIRAVRPFTPAMVRSLKESSQEYRSEVRDLRMQDYEVPYQSSGTYRDQETRRRQDPSQMSPNPMSMDDSPYPYQSSSSRAPMQGGPYSSASDYPSRIAPASNTLYSSGPGYPKLGFAPVQPGYPVTTMGGAYNDTDYIPVAAGDYPVSGGSHQAQSSYMQSAYGYAGPPPGVSSGRGNPQDESYMYYDPATGLPLSASNAGGYASASSAAREPRTIPGYDPRSQPGYDPRSSPGYDPRTQPGYDSRTQPGYDPRAQPGYDPRPDQSVRETTNVVDIEAKTLMNV</sequence>
<accession>A0A1W5CVL1</accession>
<name>A0A1W5CVL1_9LECA</name>
<evidence type="ECO:0008006" key="4">
    <source>
        <dbReference type="Google" id="ProtNLM"/>
    </source>
</evidence>
<feature type="compositionally biased region" description="Basic and acidic residues" evidence="1">
    <location>
        <begin position="1"/>
        <end position="66"/>
    </location>
</feature>
<feature type="compositionally biased region" description="Basic and acidic residues" evidence="1">
    <location>
        <begin position="158"/>
        <end position="167"/>
    </location>
</feature>
<feature type="region of interest" description="Disordered" evidence="1">
    <location>
        <begin position="146"/>
        <end position="206"/>
    </location>
</feature>
<dbReference type="PANTHER" id="PTHR39609:SF1">
    <property type="entry name" value="RFEG"/>
    <property type="match status" value="1"/>
</dbReference>
<dbReference type="AlphaFoldDB" id="A0A1W5CVL1"/>
<feature type="region of interest" description="Disordered" evidence="1">
    <location>
        <begin position="272"/>
        <end position="386"/>
    </location>
</feature>
<evidence type="ECO:0000256" key="1">
    <source>
        <dbReference type="SAM" id="MobiDB-lite"/>
    </source>
</evidence>
<evidence type="ECO:0000313" key="2">
    <source>
        <dbReference type="EMBL" id="SLM34820.1"/>
    </source>
</evidence>
<dbReference type="EMBL" id="FWEW01000417">
    <property type="protein sequence ID" value="SLM34820.1"/>
    <property type="molecule type" value="Genomic_DNA"/>
</dbReference>
<dbReference type="PANTHER" id="PTHR39609">
    <property type="entry name" value="RFEG-RELATED"/>
    <property type="match status" value="1"/>
</dbReference>
<feature type="compositionally biased region" description="Low complexity" evidence="1">
    <location>
        <begin position="177"/>
        <end position="190"/>
    </location>
</feature>
<keyword evidence="3" id="KW-1185">Reference proteome</keyword>
<feature type="region of interest" description="Disordered" evidence="1">
    <location>
        <begin position="1"/>
        <end position="74"/>
    </location>
</feature>
<dbReference type="Proteomes" id="UP000192927">
    <property type="component" value="Unassembled WGS sequence"/>
</dbReference>
<protein>
    <recommendedName>
        <fullName evidence="4">Transcription factor RfeG</fullName>
    </recommendedName>
</protein>